<dbReference type="eggNOG" id="COG0673">
    <property type="taxonomic scope" value="Bacteria"/>
</dbReference>
<name>F5YNJ0_TREPZ</name>
<evidence type="ECO:0000259" key="4">
    <source>
        <dbReference type="Pfam" id="PF22725"/>
    </source>
</evidence>
<dbReference type="InterPro" id="IPR050984">
    <property type="entry name" value="Gfo/Idh/MocA_domain"/>
</dbReference>
<dbReference type="SUPFAM" id="SSF51735">
    <property type="entry name" value="NAD(P)-binding Rossmann-fold domains"/>
    <property type="match status" value="1"/>
</dbReference>
<dbReference type="GO" id="GO:0000166">
    <property type="term" value="F:nucleotide binding"/>
    <property type="evidence" value="ECO:0007669"/>
    <property type="project" value="InterPro"/>
</dbReference>
<reference evidence="6" key="1">
    <citation type="submission" date="2009-12" db="EMBL/GenBank/DDBJ databases">
        <title>Complete sequence of Treponema primitia strain ZAS-2.</title>
        <authorList>
            <person name="Tetu S.G."/>
            <person name="Matson E."/>
            <person name="Ren Q."/>
            <person name="Seshadri R."/>
            <person name="Elbourne L."/>
            <person name="Hassan K.A."/>
            <person name="Durkin A."/>
            <person name="Radune D."/>
            <person name="Mohamoud Y."/>
            <person name="Shay R."/>
            <person name="Jin S."/>
            <person name="Zhang X."/>
            <person name="Lucey K."/>
            <person name="Ballor N.R."/>
            <person name="Ottesen E."/>
            <person name="Rosenthal R."/>
            <person name="Allen A."/>
            <person name="Leadbetter J.R."/>
            <person name="Paulsen I.T."/>
        </authorList>
    </citation>
    <scope>NUCLEOTIDE SEQUENCE [LARGE SCALE GENOMIC DNA]</scope>
    <source>
        <strain evidence="6">ATCC BAA-887 / DSM 12427 / ZAS-2</strain>
    </source>
</reference>
<protein>
    <submittedName>
        <fullName evidence="5">Oxidoreductase domain protein</fullName>
    </submittedName>
</protein>
<dbReference type="Pfam" id="PF22725">
    <property type="entry name" value="GFO_IDH_MocA_C3"/>
    <property type="match status" value="1"/>
</dbReference>
<evidence type="ECO:0000256" key="1">
    <source>
        <dbReference type="ARBA" id="ARBA00010928"/>
    </source>
</evidence>
<feature type="domain" description="GFO/IDH/MocA-like oxidoreductase" evidence="4">
    <location>
        <begin position="130"/>
        <end position="243"/>
    </location>
</feature>
<proteinExistence type="inferred from homology"/>
<dbReference type="HOGENOM" id="CLU_023194_7_2_12"/>
<gene>
    <name evidence="5" type="ordered locus">TREPR_2993</name>
</gene>
<evidence type="ECO:0000313" key="6">
    <source>
        <dbReference type="Proteomes" id="UP000009223"/>
    </source>
</evidence>
<evidence type="ECO:0000256" key="2">
    <source>
        <dbReference type="ARBA" id="ARBA00023002"/>
    </source>
</evidence>
<dbReference type="InterPro" id="IPR000683">
    <property type="entry name" value="Gfo/Idh/MocA-like_OxRdtase_N"/>
</dbReference>
<dbReference type="Gene3D" id="3.30.360.10">
    <property type="entry name" value="Dihydrodipicolinate Reductase, domain 2"/>
    <property type="match status" value="1"/>
</dbReference>
<reference evidence="5 6" key="2">
    <citation type="journal article" date="2011" name="ISME J.">
        <title>RNA-seq reveals cooperative metabolic interactions between two termite-gut spirochete species in co-culture.</title>
        <authorList>
            <person name="Rosenthal A.Z."/>
            <person name="Matson E.G."/>
            <person name="Eldar A."/>
            <person name="Leadbetter J.R."/>
        </authorList>
    </citation>
    <scope>NUCLEOTIDE SEQUENCE [LARGE SCALE GENOMIC DNA]</scope>
    <source>
        <strain evidence="6">ATCC BAA-887 / DSM 12427 / ZAS-2</strain>
    </source>
</reference>
<dbReference type="RefSeq" id="WP_015707262.1">
    <property type="nucleotide sequence ID" value="NC_015578.1"/>
</dbReference>
<feature type="domain" description="Gfo/Idh/MocA-like oxidoreductase N-terminal" evidence="3">
    <location>
        <begin position="1"/>
        <end position="116"/>
    </location>
</feature>
<keyword evidence="2" id="KW-0560">Oxidoreductase</keyword>
<comment type="similarity">
    <text evidence="1">Belongs to the Gfo/Idh/MocA family.</text>
</comment>
<dbReference type="AlphaFoldDB" id="F5YNJ0"/>
<dbReference type="SUPFAM" id="SSF55347">
    <property type="entry name" value="Glyceraldehyde-3-phosphate dehydrogenase-like, C-terminal domain"/>
    <property type="match status" value="1"/>
</dbReference>
<dbReference type="InterPro" id="IPR055170">
    <property type="entry name" value="GFO_IDH_MocA-like_dom"/>
</dbReference>
<keyword evidence="6" id="KW-1185">Reference proteome</keyword>
<dbReference type="GO" id="GO:0016491">
    <property type="term" value="F:oxidoreductase activity"/>
    <property type="evidence" value="ECO:0007669"/>
    <property type="project" value="UniProtKB-KW"/>
</dbReference>
<dbReference type="STRING" id="545694.TREPR_2993"/>
<dbReference type="Gene3D" id="3.40.50.720">
    <property type="entry name" value="NAD(P)-binding Rossmann-like Domain"/>
    <property type="match status" value="1"/>
</dbReference>
<dbReference type="PANTHER" id="PTHR22604">
    <property type="entry name" value="OXIDOREDUCTASES"/>
    <property type="match status" value="1"/>
</dbReference>
<dbReference type="Proteomes" id="UP000009223">
    <property type="component" value="Chromosome"/>
</dbReference>
<dbReference type="EMBL" id="CP001843">
    <property type="protein sequence ID" value="AEF84810.1"/>
    <property type="molecule type" value="Genomic_DNA"/>
</dbReference>
<sequence>MNVGIIGAGNIANTMARTLNQMENAKAYAVASRDLKRAGEFADKYKIPHTYGSYEELYQDKNVDLIYIATTISHHAEQIKAALLNGKNVLCEKAFTLNAAQAKEVLALGREKKLLVAEAIWTRYMPMRKTMDEILAKNLIGEIHALSANLAYPVHNVERLGKLELGGGALLDIGVYPVNFALMHFGDKIKKIGSTLIPYKTGVDAMSSVNFSYDDGKIAFLQFGMLYRSDRRGIIYGDKGYIEFLNINNCAGIRVYNTDDKLIASFDPPPQLTGFEYEVEACRKAIESGSSECPEMPHRDIIRVMETMDAIRAIWGLRFPGEPA</sequence>
<dbReference type="PANTHER" id="PTHR22604:SF105">
    <property type="entry name" value="TRANS-1,2-DIHYDROBENZENE-1,2-DIOL DEHYDROGENASE"/>
    <property type="match status" value="1"/>
</dbReference>
<evidence type="ECO:0000259" key="3">
    <source>
        <dbReference type="Pfam" id="PF01408"/>
    </source>
</evidence>
<evidence type="ECO:0000313" key="5">
    <source>
        <dbReference type="EMBL" id="AEF84810.1"/>
    </source>
</evidence>
<dbReference type="InterPro" id="IPR036291">
    <property type="entry name" value="NAD(P)-bd_dom_sf"/>
</dbReference>
<dbReference type="Pfam" id="PF01408">
    <property type="entry name" value="GFO_IDH_MocA"/>
    <property type="match status" value="1"/>
</dbReference>
<accession>F5YNJ0</accession>
<organism evidence="5 6">
    <name type="scientific">Treponema primitia (strain ATCC BAA-887 / DSM 12427 / ZAS-2)</name>
    <dbReference type="NCBI Taxonomy" id="545694"/>
    <lineage>
        <taxon>Bacteria</taxon>
        <taxon>Pseudomonadati</taxon>
        <taxon>Spirochaetota</taxon>
        <taxon>Spirochaetia</taxon>
        <taxon>Spirochaetales</taxon>
        <taxon>Treponemataceae</taxon>
        <taxon>Treponema</taxon>
    </lineage>
</organism>
<dbReference type="OrthoDB" id="9783105at2"/>
<dbReference type="KEGG" id="tpi:TREPR_2993"/>